<name>A0A4S9BG90_AURPU</name>
<keyword evidence="6" id="KW-0539">Nucleus</keyword>
<dbReference type="SUPFAM" id="SSF50249">
    <property type="entry name" value="Nucleic acid-binding proteins"/>
    <property type="match status" value="11"/>
</dbReference>
<dbReference type="FunFam" id="2.40.50.140:FF:000278">
    <property type="entry name" value="rRNA biogenesis protein rrp5"/>
    <property type="match status" value="1"/>
</dbReference>
<feature type="domain" description="S1 motif" evidence="11">
    <location>
        <begin position="550"/>
        <end position="624"/>
    </location>
</feature>
<dbReference type="GO" id="GO:0032040">
    <property type="term" value="C:small-subunit processome"/>
    <property type="evidence" value="ECO:0007669"/>
    <property type="project" value="TreeGrafter"/>
</dbReference>
<dbReference type="SMART" id="SM00316">
    <property type="entry name" value="S1"/>
    <property type="match status" value="13"/>
</dbReference>
<reference evidence="12 13" key="1">
    <citation type="submission" date="2018-10" db="EMBL/GenBank/DDBJ databases">
        <title>Fifty Aureobasidium pullulans genomes reveal a recombining polyextremotolerant generalist.</title>
        <authorList>
            <person name="Gostincar C."/>
            <person name="Turk M."/>
            <person name="Zajc J."/>
            <person name="Gunde-Cimerman N."/>
        </authorList>
    </citation>
    <scope>NUCLEOTIDE SEQUENCE [LARGE SCALE GENOMIC DNA]</scope>
    <source>
        <strain evidence="12 13">EXF-10507</strain>
    </source>
</reference>
<feature type="region of interest" description="Disordered" evidence="10">
    <location>
        <begin position="1389"/>
        <end position="1455"/>
    </location>
</feature>
<evidence type="ECO:0000256" key="5">
    <source>
        <dbReference type="ARBA" id="ARBA00022737"/>
    </source>
</evidence>
<dbReference type="PANTHER" id="PTHR23270:SF10">
    <property type="entry name" value="PROTEIN RRP5 HOMOLOG"/>
    <property type="match status" value="1"/>
</dbReference>
<keyword evidence="4" id="KW-0597">Phosphoprotein</keyword>
<evidence type="ECO:0000256" key="8">
    <source>
        <dbReference type="ARBA" id="ARBA00073619"/>
    </source>
</evidence>
<feature type="compositionally biased region" description="Acidic residues" evidence="10">
    <location>
        <begin position="1389"/>
        <end position="1405"/>
    </location>
</feature>
<dbReference type="InterPro" id="IPR003029">
    <property type="entry name" value="S1_domain"/>
</dbReference>
<evidence type="ECO:0000256" key="10">
    <source>
        <dbReference type="SAM" id="MobiDB-lite"/>
    </source>
</evidence>
<evidence type="ECO:0000256" key="2">
    <source>
        <dbReference type="ARBA" id="ARBA00022517"/>
    </source>
</evidence>
<dbReference type="SMART" id="SM00386">
    <property type="entry name" value="HAT"/>
    <property type="match status" value="6"/>
</dbReference>
<dbReference type="PROSITE" id="PS50126">
    <property type="entry name" value="S1"/>
    <property type="match status" value="11"/>
</dbReference>
<proteinExistence type="predicted"/>
<dbReference type="Gene3D" id="1.25.40.10">
    <property type="entry name" value="Tetratricopeptide repeat domain"/>
    <property type="match status" value="1"/>
</dbReference>
<evidence type="ECO:0000256" key="4">
    <source>
        <dbReference type="ARBA" id="ARBA00022553"/>
    </source>
</evidence>
<feature type="compositionally biased region" description="Acidic residues" evidence="10">
    <location>
        <begin position="96"/>
        <end position="107"/>
    </location>
</feature>
<feature type="domain" description="S1 motif" evidence="11">
    <location>
        <begin position="732"/>
        <end position="806"/>
    </location>
</feature>
<dbReference type="CDD" id="cd05702">
    <property type="entry name" value="S1_Rrp5_repeat_hs11_sc8"/>
    <property type="match status" value="1"/>
</dbReference>
<dbReference type="GO" id="GO:0003723">
    <property type="term" value="F:RNA binding"/>
    <property type="evidence" value="ECO:0007669"/>
    <property type="project" value="TreeGrafter"/>
</dbReference>
<dbReference type="CDD" id="cd05703">
    <property type="entry name" value="S1_Rrp5_repeat_hs12_sc9"/>
    <property type="match status" value="1"/>
</dbReference>
<protein>
    <recommendedName>
        <fullName evidence="8">rRNA biogenesis protein RRP5</fullName>
    </recommendedName>
    <alternativeName>
        <fullName evidence="9">Ribosomal RNA-processing protein 5</fullName>
    </alternativeName>
</protein>
<dbReference type="GO" id="GO:0006364">
    <property type="term" value="P:rRNA processing"/>
    <property type="evidence" value="ECO:0007669"/>
    <property type="project" value="UniProtKB-KW"/>
</dbReference>
<dbReference type="FunFam" id="2.40.50.140:FF:000103">
    <property type="entry name" value="protein RRP5 homolog"/>
    <property type="match status" value="2"/>
</dbReference>
<evidence type="ECO:0000313" key="12">
    <source>
        <dbReference type="EMBL" id="THW92321.1"/>
    </source>
</evidence>
<feature type="domain" description="S1 motif" evidence="11">
    <location>
        <begin position="151"/>
        <end position="254"/>
    </location>
</feature>
<evidence type="ECO:0000259" key="11">
    <source>
        <dbReference type="PROSITE" id="PS50126"/>
    </source>
</evidence>
<evidence type="ECO:0000313" key="13">
    <source>
        <dbReference type="Proteomes" id="UP000304928"/>
    </source>
</evidence>
<keyword evidence="5" id="KW-0677">Repeat</keyword>
<dbReference type="PANTHER" id="PTHR23270">
    <property type="entry name" value="PROGRAMMED CELL DEATH PROTEIN 11 PRE-RRNA PROCESSING PROTEIN RRP5"/>
    <property type="match status" value="1"/>
</dbReference>
<dbReference type="Pfam" id="PF23459">
    <property type="entry name" value="S1_RRP5"/>
    <property type="match status" value="2"/>
</dbReference>
<dbReference type="EMBL" id="QZAR01000038">
    <property type="protein sequence ID" value="THW92321.1"/>
    <property type="molecule type" value="Genomic_DNA"/>
</dbReference>
<dbReference type="InterPro" id="IPR012340">
    <property type="entry name" value="NA-bd_OB-fold"/>
</dbReference>
<accession>A0A4S9BG90</accession>
<dbReference type="InterPro" id="IPR003107">
    <property type="entry name" value="HAT"/>
</dbReference>
<comment type="function">
    <text evidence="7">Involved in the biogenesis of rRNA. Required for the formation of 18S and 5.8S rRNA.</text>
</comment>
<dbReference type="Gene3D" id="2.40.50.140">
    <property type="entry name" value="Nucleic acid-binding proteins"/>
    <property type="match status" value="11"/>
</dbReference>
<feature type="domain" description="S1 motif" evidence="11">
    <location>
        <begin position="1126"/>
        <end position="1195"/>
    </location>
</feature>
<feature type="domain" description="S1 motif" evidence="11">
    <location>
        <begin position="1309"/>
        <end position="1381"/>
    </location>
</feature>
<evidence type="ECO:0000256" key="9">
    <source>
        <dbReference type="ARBA" id="ARBA00076674"/>
    </source>
</evidence>
<dbReference type="InterPro" id="IPR048059">
    <property type="entry name" value="Rrp5_S1_rpt_hs1_sc1"/>
</dbReference>
<organism evidence="12 13">
    <name type="scientific">Aureobasidium pullulans</name>
    <name type="common">Black yeast</name>
    <name type="synonym">Pullularia pullulans</name>
    <dbReference type="NCBI Taxonomy" id="5580"/>
    <lineage>
        <taxon>Eukaryota</taxon>
        <taxon>Fungi</taxon>
        <taxon>Dikarya</taxon>
        <taxon>Ascomycota</taxon>
        <taxon>Pezizomycotina</taxon>
        <taxon>Dothideomycetes</taxon>
        <taxon>Dothideomycetidae</taxon>
        <taxon>Dothideales</taxon>
        <taxon>Saccotheciaceae</taxon>
        <taxon>Aureobasidium</taxon>
    </lineage>
</organism>
<feature type="domain" description="S1 motif" evidence="11">
    <location>
        <begin position="458"/>
        <end position="533"/>
    </location>
</feature>
<dbReference type="FunFam" id="2.40.50.140:FF:000196">
    <property type="entry name" value="rRNA biogenesis protein RRP5"/>
    <property type="match status" value="1"/>
</dbReference>
<evidence type="ECO:0000256" key="3">
    <source>
        <dbReference type="ARBA" id="ARBA00022552"/>
    </source>
</evidence>
<dbReference type="InterPro" id="IPR057302">
    <property type="entry name" value="Rrp5_S1"/>
</dbReference>
<dbReference type="SUPFAM" id="SSF48452">
    <property type="entry name" value="TPR-like"/>
    <property type="match status" value="1"/>
</dbReference>
<evidence type="ECO:0000256" key="7">
    <source>
        <dbReference type="ARBA" id="ARBA00055575"/>
    </source>
</evidence>
<dbReference type="FunFam" id="2.40.50.140:FF:000155">
    <property type="entry name" value="rRNA biogenesis protein RRP5"/>
    <property type="match status" value="1"/>
</dbReference>
<dbReference type="CDD" id="cd05706">
    <property type="entry name" value="S1_Rrp5_repeat_sc10"/>
    <property type="match status" value="1"/>
</dbReference>
<dbReference type="InterPro" id="IPR057301">
    <property type="entry name" value="Rrp5_OB_4th"/>
</dbReference>
<dbReference type="FunFam" id="2.40.50.140:FF:000279">
    <property type="entry name" value="rRNA biogenesis protein rrp5"/>
    <property type="match status" value="1"/>
</dbReference>
<comment type="subcellular location">
    <subcellularLocation>
        <location evidence="1">Nucleus</location>
        <location evidence="1">Nucleolus</location>
    </subcellularLocation>
</comment>
<keyword evidence="2" id="KW-0690">Ribosome biogenesis</keyword>
<feature type="compositionally biased region" description="Basic and acidic residues" evidence="10">
    <location>
        <begin position="32"/>
        <end position="44"/>
    </location>
</feature>
<dbReference type="CDD" id="cd05697">
    <property type="entry name" value="S1_Rrp5_repeat_hs5"/>
    <property type="match status" value="1"/>
</dbReference>
<dbReference type="Proteomes" id="UP000304928">
    <property type="component" value="Unassembled WGS sequence"/>
</dbReference>
<evidence type="ECO:0000256" key="1">
    <source>
        <dbReference type="ARBA" id="ARBA00004604"/>
    </source>
</evidence>
<feature type="domain" description="S1 motif" evidence="11">
    <location>
        <begin position="644"/>
        <end position="713"/>
    </location>
</feature>
<feature type="domain" description="S1 motif" evidence="11">
    <location>
        <begin position="931"/>
        <end position="1007"/>
    </location>
</feature>
<comment type="caution">
    <text evidence="12">The sequence shown here is derived from an EMBL/GenBank/DDBJ whole genome shotgun (WGS) entry which is preliminary data.</text>
</comment>
<feature type="compositionally biased region" description="Basic and acidic residues" evidence="10">
    <location>
        <begin position="124"/>
        <end position="133"/>
    </location>
</feature>
<feature type="domain" description="S1 motif" evidence="11">
    <location>
        <begin position="828"/>
        <end position="897"/>
    </location>
</feature>
<feature type="compositionally biased region" description="Acidic residues" evidence="10">
    <location>
        <begin position="1430"/>
        <end position="1447"/>
    </location>
</feature>
<keyword evidence="3" id="KW-0698">rRNA processing</keyword>
<dbReference type="CDD" id="cd05708">
    <property type="entry name" value="S1_Rrp5_repeat_sc12"/>
    <property type="match status" value="1"/>
</dbReference>
<feature type="region of interest" description="Disordered" evidence="10">
    <location>
        <begin position="1"/>
        <end position="133"/>
    </location>
</feature>
<feature type="compositionally biased region" description="Acidic residues" evidence="10">
    <location>
        <begin position="1412"/>
        <end position="1421"/>
    </location>
</feature>
<sequence>MAPIKRKAQTEERDVKRSKPDASGTAPIKKRQPTESKEQGDRNPVKASILSQEERAFPRGGASVLTPLEHKQIKIQAERDVLFEQSGGKKQKPDNYSDDDDDEDADAGADSGAAPKKKRKTKADKRAAKAAEDDKPQIKIHGLSYKNITVGTLVLGQVTDITSRDVALALPNNLTGFIPLTAISEKVNQKIEALLAQADEDVKDESEDEDDDDLDLKSLFHVGQWLRAIVTSTADETAVNGLRKSKKRIELSVDPKQANIGLDSSNLPVHSTLQASVRSVEDHGLVMDLGLDDESVRGFVSKKELGKIFDISKIHEGQVMLCVVTGKASDNKVIKLAPDFTKMGDINKHCLSDAPTIDAFLPGTAVEVLVTESSRGGIATKVMGMLDATADVIHSGAGARVDDVSKKYKIGSKVKARVICTFHSAENKKLGISFLDHVKTFKAFALSSEKKADKIGPSSIVEDAQVVHVEPAMGLFLKLSGSSNPGFAHISRISDKKIDNLSETIGQYKLESTHRARVLGFNPIDAVYNVSLEQKILDQPFLRIEDVEVGQIVKATVMKIILGAKGVTGVLVQLADGIDGLVPESHMSDVKLQHPEKKFREGFPVTARVLTVDPEKNQIRLTLKKTLVNTEAKIWKSYEDINVGDEAPGTIINIKPNGAVVQFYGKVRAWLPVAEMSEAYISDPSQHFRQGQTVMVHALSVDAEADELKVSCKDASAFGKDEESAWNELKEGQLINASVTEVTGESVMLDLEGSNLKGTLRLTHLTDGSEAKNKSTMKQIRVGQKLNELVVVEKLNRRHLVILSNKPSLVKAASSKTLVSQFKSLSQGQEVAGFVRNITPDGVFVEFAAGLVGFMPKTQITQEKLALPAFGLRKDQSITTRVLSVNQESKRFVLTIRPEEKKEEKPQTAVPTTVTNPVDGVSTSLTDFTLGKETQARIVSIKDTQLNVLLADNIQGRIDVSEVFNSWEDIKDRKKPLQKFKAKQILPVKVLGIHDARNHRFLPITHRHSRVPVLELTAKTNTSLKSESDVLTLDQVKVDSTWIAYVNNIGDKCLWANLSPNVRGRIDLLDVSDDVSLLQDIPKNFPVGSAIRVKVKSVNAAANRLDLVAASAASSAPVTLKTLTEGQILAGKVTKVSERNVIVQLSDSVSGIVTLTELSDDFTEANPTTHSRGDIVRVCVSAVDAPNKRVYLSMRPSKVLSSALPVEDRQITSIPQLVVNDVVRGFVKAVTEKGVIVNLGPRIDAFVRISDLSDSFVKEWKSAVEIDQLVKGKILQVDANLNHVQMSLKQSHVDKDYVPANSFADLKVGQFVTGKVRKVEDFGVFIDVDNTIPRVSGLCHKSQIADSAVEDVKKLYDAGDLVKAKVLHIDTEKHRISFGLKASYFKDLESDEEMEDDDEEDESEGEGVPLADDSESDDGVDIDMSNVQDMESEEEAASDEEMSEDEAPTSRKSILGGLTTSGFDWNGAAALDNDGAISDAEEASAPLKKRKRKAAIQVDQTGDLDANGPQSVADFERMLLTSPSDSSLWIQYMAFQLGLSEVQKARDIGQRALRTIHLREQDEKQNIWVALLNLEVAYGDADSVESTFKESCKVQDSFTMHEKLAAIYTSSGDFRAAEKIFDQMASTKSFRPNPNLWLNYATFLFEKRNAASQARALLPRALQSVASHDHRNLTAKFAALEFRTSTGEPERARTIFESMLTQWTKWTQGWDMWCDLERSLSKTSGKKEDVERVRGLFERMANGKMKKRRARFVFKRWLEFEEEQGDAKHVDAVKARAKAFVEKMQNGGEDEDMED</sequence>
<feature type="domain" description="S1 motif" evidence="11">
    <location>
        <begin position="1039"/>
        <end position="1110"/>
    </location>
</feature>
<dbReference type="Pfam" id="PF00575">
    <property type="entry name" value="S1"/>
    <property type="match status" value="4"/>
</dbReference>
<dbReference type="CDD" id="cd05698">
    <property type="entry name" value="S1_Rrp5_repeat_hs6_sc5"/>
    <property type="match status" value="1"/>
</dbReference>
<dbReference type="InterPro" id="IPR048058">
    <property type="entry name" value="Rrp5_S1_rpt_hs11_sc8"/>
</dbReference>
<gene>
    <name evidence="12" type="ORF">D6D15_03232</name>
</gene>
<feature type="domain" description="S1 motif" evidence="11">
    <location>
        <begin position="1220"/>
        <end position="1289"/>
    </location>
</feature>
<dbReference type="Pfam" id="PF24685">
    <property type="entry name" value="OB_RRP5_4th"/>
    <property type="match status" value="1"/>
</dbReference>
<dbReference type="CDD" id="cd05693">
    <property type="entry name" value="S1_Rrp5_repeat_hs1_sc1"/>
    <property type="match status" value="1"/>
</dbReference>
<feature type="compositionally biased region" description="Basic and acidic residues" evidence="10">
    <location>
        <begin position="68"/>
        <end position="82"/>
    </location>
</feature>
<dbReference type="InterPro" id="IPR045209">
    <property type="entry name" value="Rrp5"/>
</dbReference>
<dbReference type="FunFam" id="2.40.50.140:FF:000266">
    <property type="entry name" value="rRNA biogenesis protein rrp5"/>
    <property type="match status" value="1"/>
</dbReference>
<evidence type="ECO:0000256" key="6">
    <source>
        <dbReference type="ARBA" id="ARBA00023242"/>
    </source>
</evidence>
<feature type="compositionally biased region" description="Basic and acidic residues" evidence="10">
    <location>
        <begin position="8"/>
        <end position="20"/>
    </location>
</feature>
<dbReference type="FunFam" id="2.40.50.140:FF:000159">
    <property type="entry name" value="rRNA biogenesis protein rrp5"/>
    <property type="match status" value="1"/>
</dbReference>
<dbReference type="InterPro" id="IPR011990">
    <property type="entry name" value="TPR-like_helical_dom_sf"/>
</dbReference>